<dbReference type="PROSITE" id="PS50294">
    <property type="entry name" value="WD_REPEATS_REGION"/>
    <property type="match status" value="2"/>
</dbReference>
<evidence type="ECO:0000256" key="2">
    <source>
        <dbReference type="ARBA" id="ARBA00004642"/>
    </source>
</evidence>
<dbReference type="PROSITE" id="PS50082">
    <property type="entry name" value="WD_REPEATS_2"/>
    <property type="match status" value="3"/>
</dbReference>
<dbReference type="InterPro" id="IPR036322">
    <property type="entry name" value="WD40_repeat_dom_sf"/>
</dbReference>
<comment type="subcellular location">
    <subcellularLocation>
        <location evidence="10">Dynein axonemal particle</location>
    </subcellularLocation>
    <subcellularLocation>
        <location evidence="1">Nucleus</location>
        <location evidence="1">Nucleolus</location>
    </subcellularLocation>
    <subcellularLocation>
        <location evidence="2">Nucleus</location>
        <location evidence="2">Nucleoplasm</location>
    </subcellularLocation>
</comment>
<dbReference type="CTD" id="733228"/>
<dbReference type="InterPro" id="IPR020472">
    <property type="entry name" value="WD40_PAC1"/>
</dbReference>
<dbReference type="PRINTS" id="PR00320">
    <property type="entry name" value="GPROTEINBRPT"/>
</dbReference>
<dbReference type="GO" id="GO:0120293">
    <property type="term" value="C:dynein axonemal particle"/>
    <property type="evidence" value="ECO:0007669"/>
    <property type="project" value="UniProtKB-SubCell"/>
</dbReference>
<keyword evidence="6" id="KW-0963">Cytoplasm</keyword>
<evidence type="ECO:0000256" key="3">
    <source>
        <dbReference type="ARBA" id="ARBA00010143"/>
    </source>
</evidence>
<proteinExistence type="inferred from homology"/>
<comment type="similarity">
    <text evidence="3 13">Belongs to the WD repeat IPI3/WDR18 family.</text>
</comment>
<evidence type="ECO:0000256" key="4">
    <source>
        <dbReference type="ARBA" id="ARBA00021267"/>
    </source>
</evidence>
<comment type="function">
    <text evidence="11">Functions as a component of the Five Friends of Methylated CHTOP (5FMC) complex; the 5FMC complex is recruited to ZNF148 by methylated CHTOP, leading to desumoylation of ZNF148 and subsequent transactivation of ZNF148 target genes. Component of the PELP1 complex involved in the nucleolar steps of 28S rRNA maturation and the subsequent nucleoplasmic transit of the pre-60S ribosomal subunit. May play a role during development.</text>
</comment>
<dbReference type="GO" id="GO:0120330">
    <property type="term" value="C:rixosome complex"/>
    <property type="evidence" value="ECO:0000318"/>
    <property type="project" value="GO_Central"/>
</dbReference>
<dbReference type="OrthoDB" id="756370at2759"/>
<keyword evidence="9 13" id="KW-0539">Nucleus</keyword>
<sequence length="451" mass="49337">MAAPLELVLSADAAGQVANCTVWEPVTGSVLLTYRGGNTSHRGLAVLGGQYLLGGQLGKNYINVWELQRRDQLQQKIVCPGPVNCLSASPNGLYLVAGIAESIYLWEVSTGHLLAILNSHYQDVTCLTFTDDSSHIISGAKDSLVLVWGLYSVLQVETSRGPEPRYVWSRHSLPITDVQCGIGGPQARVATSSLDQTIKLWDICSGDLLVSVLFDVRITSVAFDPAEYHLFCGGSDGVIYQVDLYTTPEQRERPFHPEQEMVFKGHRNQVTCLSVSLDGSMLISGSHDETVCVWDIQSKQSLRSVPHRGPVTNVFIIAAPSNMLRAESKPSFPLPHFSKHLQGAEGCEGPESGGVILRLGKQQGSKENTYLQRADQLQSLLGESEGKNLSGLVEQLRSRTSELEEELNVAQECNLLTKRPKGKCNPHIKEPQRLKGCGSKNFLSQPVARSY</sequence>
<dbReference type="GO" id="GO:0005656">
    <property type="term" value="C:nuclear pre-replicative complex"/>
    <property type="evidence" value="ECO:0000318"/>
    <property type="project" value="GO_Central"/>
</dbReference>
<feature type="domain" description="WD repeat-containing protein 18 C-terminal" evidence="14">
    <location>
        <begin position="381"/>
        <end position="411"/>
    </location>
</feature>
<evidence type="ECO:0000256" key="12">
    <source>
        <dbReference type="PROSITE-ProRule" id="PRU00221"/>
    </source>
</evidence>
<evidence type="ECO:0000259" key="14">
    <source>
        <dbReference type="Pfam" id="PF14077"/>
    </source>
</evidence>
<dbReference type="InterPro" id="IPR001680">
    <property type="entry name" value="WD40_rpt"/>
</dbReference>
<feature type="repeat" description="WD" evidence="12">
    <location>
        <begin position="189"/>
        <end position="211"/>
    </location>
</feature>
<dbReference type="Gene3D" id="2.130.10.10">
    <property type="entry name" value="YVTN repeat-like/Quinoprotein amine dehydrogenase"/>
    <property type="match status" value="2"/>
</dbReference>
<protein>
    <recommendedName>
        <fullName evidence="4">WD repeat-containing protein 18</fullName>
    </recommendedName>
</protein>
<name>A0A8J1MIE7_XENLA</name>
<reference evidence="16" key="1">
    <citation type="submission" date="2025-08" db="UniProtKB">
        <authorList>
            <consortium name="RefSeq"/>
        </authorList>
    </citation>
    <scope>IDENTIFICATION</scope>
    <source>
        <strain evidence="16">J_2021</strain>
        <tissue evidence="16">Erythrocytes</tissue>
    </source>
</reference>
<feature type="repeat" description="WD" evidence="12">
    <location>
        <begin position="263"/>
        <end position="304"/>
    </location>
</feature>
<keyword evidence="13" id="KW-0698">rRNA processing</keyword>
<evidence type="ECO:0000256" key="9">
    <source>
        <dbReference type="ARBA" id="ARBA00023242"/>
    </source>
</evidence>
<dbReference type="GO" id="GO:0006261">
    <property type="term" value="P:DNA-templated DNA replication"/>
    <property type="evidence" value="ECO:0000318"/>
    <property type="project" value="GO_Central"/>
</dbReference>
<dbReference type="FunFam" id="2.130.10.10:FF:000702">
    <property type="entry name" value="WD repeat-containing protein 18"/>
    <property type="match status" value="1"/>
</dbReference>
<evidence type="ECO:0000256" key="6">
    <source>
        <dbReference type="ARBA" id="ARBA00022490"/>
    </source>
</evidence>
<accession>A0A8J1MIE7</accession>
<dbReference type="FunFam" id="2.130.10.10:FF:000420">
    <property type="entry name" value="WD repeat-containing protein 18"/>
    <property type="match status" value="1"/>
</dbReference>
<dbReference type="PANTHER" id="PTHR18763">
    <property type="entry name" value="WD-REPEAT PROTEIN 18"/>
    <property type="match status" value="1"/>
</dbReference>
<dbReference type="GO" id="GO:0006364">
    <property type="term" value="P:rRNA processing"/>
    <property type="evidence" value="ECO:0000318"/>
    <property type="project" value="GO_Central"/>
</dbReference>
<keyword evidence="5" id="KW-0217">Developmental protein</keyword>
<dbReference type="Proteomes" id="UP000186698">
    <property type="component" value="Chromosome 1L"/>
</dbReference>
<feature type="repeat" description="WD" evidence="12">
    <location>
        <begin position="117"/>
        <end position="158"/>
    </location>
</feature>
<dbReference type="InterPro" id="IPR045227">
    <property type="entry name" value="WDR18/Ipi3/RID3"/>
</dbReference>
<keyword evidence="7 12" id="KW-0853">WD repeat</keyword>
<dbReference type="SUPFAM" id="SSF50978">
    <property type="entry name" value="WD40 repeat-like"/>
    <property type="match status" value="1"/>
</dbReference>
<dbReference type="InterPro" id="IPR015943">
    <property type="entry name" value="WD40/YVTN_repeat-like_dom_sf"/>
</dbReference>
<dbReference type="Pfam" id="PF14077">
    <property type="entry name" value="WDR18_C"/>
    <property type="match status" value="1"/>
</dbReference>
<evidence type="ECO:0000256" key="8">
    <source>
        <dbReference type="ARBA" id="ARBA00022737"/>
    </source>
</evidence>
<dbReference type="PANTHER" id="PTHR18763:SF0">
    <property type="entry name" value="WD REPEAT-CONTAINING PROTEIN 18"/>
    <property type="match status" value="1"/>
</dbReference>
<evidence type="ECO:0000256" key="13">
    <source>
        <dbReference type="RuleBase" id="RU369067"/>
    </source>
</evidence>
<dbReference type="InterPro" id="IPR026987">
    <property type="entry name" value="WDR18_C"/>
</dbReference>
<dbReference type="RefSeq" id="XP_041441156.1">
    <property type="nucleotide sequence ID" value="XM_041585222.1"/>
</dbReference>
<dbReference type="GO" id="GO:0005730">
    <property type="term" value="C:nucleolus"/>
    <property type="evidence" value="ECO:0007669"/>
    <property type="project" value="UniProtKB-SubCell"/>
</dbReference>
<evidence type="ECO:0000313" key="15">
    <source>
        <dbReference type="Proteomes" id="UP000186698"/>
    </source>
</evidence>
<dbReference type="Pfam" id="PF00400">
    <property type="entry name" value="WD40"/>
    <property type="match status" value="4"/>
</dbReference>
<dbReference type="GeneID" id="733228"/>
<dbReference type="SMART" id="SM00320">
    <property type="entry name" value="WD40"/>
    <property type="match status" value="5"/>
</dbReference>
<evidence type="ECO:0000256" key="1">
    <source>
        <dbReference type="ARBA" id="ARBA00004604"/>
    </source>
</evidence>
<gene>
    <name evidence="16" type="primary">wdr18.L</name>
</gene>
<dbReference type="InterPro" id="IPR019775">
    <property type="entry name" value="WD40_repeat_CS"/>
</dbReference>
<keyword evidence="8" id="KW-0677">Repeat</keyword>
<organism evidence="15 16">
    <name type="scientific">Xenopus laevis</name>
    <name type="common">African clawed frog</name>
    <dbReference type="NCBI Taxonomy" id="8355"/>
    <lineage>
        <taxon>Eukaryota</taxon>
        <taxon>Metazoa</taxon>
        <taxon>Chordata</taxon>
        <taxon>Craniata</taxon>
        <taxon>Vertebrata</taxon>
        <taxon>Euteleostomi</taxon>
        <taxon>Amphibia</taxon>
        <taxon>Batrachia</taxon>
        <taxon>Anura</taxon>
        <taxon>Pipoidea</taxon>
        <taxon>Pipidae</taxon>
        <taxon>Xenopodinae</taxon>
        <taxon>Xenopus</taxon>
        <taxon>Xenopus</taxon>
    </lineage>
</organism>
<keyword evidence="15" id="KW-1185">Reference proteome</keyword>
<evidence type="ECO:0000256" key="11">
    <source>
        <dbReference type="ARBA" id="ARBA00045929"/>
    </source>
</evidence>
<dbReference type="AlphaFoldDB" id="A0A8J1MIE7"/>
<evidence type="ECO:0000256" key="10">
    <source>
        <dbReference type="ARBA" id="ARBA00024190"/>
    </source>
</evidence>
<evidence type="ECO:0000256" key="7">
    <source>
        <dbReference type="ARBA" id="ARBA00022574"/>
    </source>
</evidence>
<dbReference type="PROSITE" id="PS00678">
    <property type="entry name" value="WD_REPEATS_1"/>
    <property type="match status" value="1"/>
</dbReference>
<evidence type="ECO:0000313" key="16">
    <source>
        <dbReference type="RefSeq" id="XP_041441156.1"/>
    </source>
</evidence>
<evidence type="ECO:0000256" key="5">
    <source>
        <dbReference type="ARBA" id="ARBA00022473"/>
    </source>
</evidence>